<feature type="region of interest" description="Disordered" evidence="1">
    <location>
        <begin position="1"/>
        <end position="32"/>
    </location>
</feature>
<name>A0ABY9AKV5_PARCI</name>
<reference evidence="2 3" key="1">
    <citation type="submission" date="2023-06" db="EMBL/GenBank/DDBJ databases">
        <authorList>
            <person name="Ham H."/>
            <person name="Park D.S."/>
        </authorList>
    </citation>
    <scope>NUCLEOTIDE SEQUENCE [LARGE SCALE GENOMIC DNA]</scope>
    <source>
        <strain evidence="2 3">KACC 17005</strain>
    </source>
</reference>
<dbReference type="Gene3D" id="3.30.50.20">
    <property type="entry name" value="prophage-derive protein ybcO"/>
    <property type="match status" value="1"/>
</dbReference>
<dbReference type="Proteomes" id="UP001242732">
    <property type="component" value="Chromosome"/>
</dbReference>
<proteinExistence type="predicted"/>
<evidence type="ECO:0000313" key="3">
    <source>
        <dbReference type="Proteomes" id="UP001242732"/>
    </source>
</evidence>
<protein>
    <submittedName>
        <fullName evidence="2">DUF968 domain-containing protein</fullName>
    </submittedName>
</protein>
<evidence type="ECO:0000313" key="2">
    <source>
        <dbReference type="EMBL" id="WIY47379.1"/>
    </source>
</evidence>
<evidence type="ECO:0000256" key="1">
    <source>
        <dbReference type="SAM" id="MobiDB-lite"/>
    </source>
</evidence>
<dbReference type="EMBL" id="CP127363">
    <property type="protein sequence ID" value="WIY47379.1"/>
    <property type="molecule type" value="Genomic_DNA"/>
</dbReference>
<sequence>MLTRTKPMSRGTVGLKRSRFASASRGLPAAEPDRAERLAARARAAMESAAFTLQLKALQARRPAFAPAVVHALVDPQAVPTTIPKEELLRSEPYRRLVAAMPCKACGRHGHSQHAHENQGKGMGLKVDDRRGFPLCTVAPGRVGCHELFDQYQLVEGGREAHRLLGERWAAETRREIEQAGLWPVKLKPWKGDEYGNGQA</sequence>
<organism evidence="2 3">
    <name type="scientific">Paracidovorax citrulli</name>
    <name type="common">Acidovorax citrulli</name>
    <dbReference type="NCBI Taxonomy" id="80869"/>
    <lineage>
        <taxon>Bacteria</taxon>
        <taxon>Pseudomonadati</taxon>
        <taxon>Pseudomonadota</taxon>
        <taxon>Betaproteobacteria</taxon>
        <taxon>Burkholderiales</taxon>
        <taxon>Comamonadaceae</taxon>
        <taxon>Paracidovorax</taxon>
    </lineage>
</organism>
<dbReference type="GeneID" id="79793263"/>
<dbReference type="RefSeq" id="WP_011794831.1">
    <property type="nucleotide sequence ID" value="NZ_CP023687.1"/>
</dbReference>
<gene>
    <name evidence="2" type="ORF">QRO08_16245</name>
</gene>
<accession>A0ABY9AKV5</accession>
<keyword evidence="3" id="KW-1185">Reference proteome</keyword>